<evidence type="ECO:0000256" key="2">
    <source>
        <dbReference type="SAM" id="SignalP"/>
    </source>
</evidence>
<sequence length="116" mass="13154">MRPIFFAIFLLLVYVVFPPSSTFAYSVVEKRGDERGVYRRSYRYGRRGGALHPPPPPLPDFPIGPSGSNPYEGVYHPKRPYDPRGRNPPPNPIANTPYRRCINNPYTRGPCSPPKP</sequence>
<keyword evidence="2" id="KW-0732">Signal</keyword>
<name>A0A6P4D822_ARADU</name>
<evidence type="ECO:0000313" key="4">
    <source>
        <dbReference type="RefSeq" id="XP_015962372.1"/>
    </source>
</evidence>
<feature type="chain" id="PRO_5028204234" evidence="2">
    <location>
        <begin position="25"/>
        <end position="116"/>
    </location>
</feature>
<reference evidence="4" key="2">
    <citation type="submission" date="2025-08" db="UniProtKB">
        <authorList>
            <consortium name="RefSeq"/>
        </authorList>
    </citation>
    <scope>IDENTIFICATION</scope>
    <source>
        <tissue evidence="4">Whole plant</tissue>
    </source>
</reference>
<feature type="compositionally biased region" description="Pro residues" evidence="1">
    <location>
        <begin position="52"/>
        <end position="62"/>
    </location>
</feature>
<gene>
    <name evidence="4" type="primary">LOC107486346</name>
</gene>
<evidence type="ECO:0000256" key="1">
    <source>
        <dbReference type="SAM" id="MobiDB-lite"/>
    </source>
</evidence>
<feature type="region of interest" description="Disordered" evidence="1">
    <location>
        <begin position="45"/>
        <end position="116"/>
    </location>
</feature>
<dbReference type="RefSeq" id="XP_015962372.1">
    <property type="nucleotide sequence ID" value="XM_016106886.3"/>
</dbReference>
<dbReference type="GeneID" id="107486346"/>
<reference evidence="3" key="1">
    <citation type="journal article" date="2016" name="Nat. Genet.">
        <title>The genome sequences of Arachis duranensis and Arachis ipaensis, the diploid ancestors of cultivated peanut.</title>
        <authorList>
            <person name="Bertioli D.J."/>
            <person name="Cannon S.B."/>
            <person name="Froenicke L."/>
            <person name="Huang G."/>
            <person name="Farmer A.D."/>
            <person name="Cannon E.K."/>
            <person name="Liu X."/>
            <person name="Gao D."/>
            <person name="Clevenger J."/>
            <person name="Dash S."/>
            <person name="Ren L."/>
            <person name="Moretzsohn M.C."/>
            <person name="Shirasawa K."/>
            <person name="Huang W."/>
            <person name="Vidigal B."/>
            <person name="Abernathy B."/>
            <person name="Chu Y."/>
            <person name="Niederhuth C.E."/>
            <person name="Umale P."/>
            <person name="Araujo A.C."/>
            <person name="Kozik A."/>
            <person name="Kim K.D."/>
            <person name="Burow M.D."/>
            <person name="Varshney R.K."/>
            <person name="Wang X."/>
            <person name="Zhang X."/>
            <person name="Barkley N."/>
            <person name="Guimaraes P.M."/>
            <person name="Isobe S."/>
            <person name="Guo B."/>
            <person name="Liao B."/>
            <person name="Stalker H.T."/>
            <person name="Schmitz R.J."/>
            <person name="Scheffler B.E."/>
            <person name="Leal-Bertioli S.C."/>
            <person name="Xun X."/>
            <person name="Jackson S.A."/>
            <person name="Michelmore R."/>
            <person name="Ozias-Akins P."/>
        </authorList>
    </citation>
    <scope>NUCLEOTIDE SEQUENCE [LARGE SCALE GENOMIC DNA]</scope>
    <source>
        <strain evidence="3">cv. V14167</strain>
    </source>
</reference>
<organism evidence="3 4">
    <name type="scientific">Arachis duranensis</name>
    <name type="common">Wild peanut</name>
    <dbReference type="NCBI Taxonomy" id="130453"/>
    <lineage>
        <taxon>Eukaryota</taxon>
        <taxon>Viridiplantae</taxon>
        <taxon>Streptophyta</taxon>
        <taxon>Embryophyta</taxon>
        <taxon>Tracheophyta</taxon>
        <taxon>Spermatophyta</taxon>
        <taxon>Magnoliopsida</taxon>
        <taxon>eudicotyledons</taxon>
        <taxon>Gunneridae</taxon>
        <taxon>Pentapetalae</taxon>
        <taxon>rosids</taxon>
        <taxon>fabids</taxon>
        <taxon>Fabales</taxon>
        <taxon>Fabaceae</taxon>
        <taxon>Papilionoideae</taxon>
        <taxon>50 kb inversion clade</taxon>
        <taxon>dalbergioids sensu lato</taxon>
        <taxon>Dalbergieae</taxon>
        <taxon>Pterocarpus clade</taxon>
        <taxon>Arachis</taxon>
    </lineage>
</organism>
<protein>
    <submittedName>
        <fullName evidence="4">Uncharacterized protein LOC107486346</fullName>
    </submittedName>
</protein>
<proteinExistence type="predicted"/>
<dbReference type="AlphaFoldDB" id="A0A6P4D822"/>
<keyword evidence="3" id="KW-1185">Reference proteome</keyword>
<dbReference type="KEGG" id="adu:107486346"/>
<feature type="signal peptide" evidence="2">
    <location>
        <begin position="1"/>
        <end position="24"/>
    </location>
</feature>
<accession>A0A6P4D822</accession>
<evidence type="ECO:0000313" key="3">
    <source>
        <dbReference type="Proteomes" id="UP000515211"/>
    </source>
</evidence>
<dbReference type="Proteomes" id="UP000515211">
    <property type="component" value="Chromosome 4"/>
</dbReference>